<dbReference type="CDD" id="cd03443">
    <property type="entry name" value="PaaI_thioesterase"/>
    <property type="match status" value="1"/>
</dbReference>
<dbReference type="PANTHER" id="PTHR47260">
    <property type="entry name" value="UPF0644 PROTEIN PB2B4.06"/>
    <property type="match status" value="1"/>
</dbReference>
<organism evidence="2 3">
    <name type="scientific">Hydnum rufescens UP504</name>
    <dbReference type="NCBI Taxonomy" id="1448309"/>
    <lineage>
        <taxon>Eukaryota</taxon>
        <taxon>Fungi</taxon>
        <taxon>Dikarya</taxon>
        <taxon>Basidiomycota</taxon>
        <taxon>Agaricomycotina</taxon>
        <taxon>Agaricomycetes</taxon>
        <taxon>Cantharellales</taxon>
        <taxon>Hydnaceae</taxon>
        <taxon>Hydnum</taxon>
    </lineage>
</organism>
<dbReference type="Pfam" id="PF03061">
    <property type="entry name" value="4HBT"/>
    <property type="match status" value="1"/>
</dbReference>
<dbReference type="EMBL" id="MU128931">
    <property type="protein sequence ID" value="KAF9517449.1"/>
    <property type="molecule type" value="Genomic_DNA"/>
</dbReference>
<dbReference type="InterPro" id="IPR052061">
    <property type="entry name" value="PTE-AB_protein"/>
</dbReference>
<dbReference type="InterPro" id="IPR029069">
    <property type="entry name" value="HotDog_dom_sf"/>
</dbReference>
<protein>
    <recommendedName>
        <fullName evidence="1">Thioesterase domain-containing protein</fullName>
    </recommendedName>
</protein>
<dbReference type="PANTHER" id="PTHR47260:SF1">
    <property type="entry name" value="UPF0644 PROTEIN PB2B4.06"/>
    <property type="match status" value="1"/>
</dbReference>
<feature type="domain" description="Thioesterase" evidence="1">
    <location>
        <begin position="178"/>
        <end position="252"/>
    </location>
</feature>
<dbReference type="InterPro" id="IPR006683">
    <property type="entry name" value="Thioestr_dom"/>
</dbReference>
<name>A0A9P6DZX1_9AGAM</name>
<reference evidence="2" key="1">
    <citation type="journal article" date="2020" name="Nat. Commun.">
        <title>Large-scale genome sequencing of mycorrhizal fungi provides insights into the early evolution of symbiotic traits.</title>
        <authorList>
            <person name="Miyauchi S."/>
            <person name="Kiss E."/>
            <person name="Kuo A."/>
            <person name="Drula E."/>
            <person name="Kohler A."/>
            <person name="Sanchez-Garcia M."/>
            <person name="Morin E."/>
            <person name="Andreopoulos B."/>
            <person name="Barry K.W."/>
            <person name="Bonito G."/>
            <person name="Buee M."/>
            <person name="Carver A."/>
            <person name="Chen C."/>
            <person name="Cichocki N."/>
            <person name="Clum A."/>
            <person name="Culley D."/>
            <person name="Crous P.W."/>
            <person name="Fauchery L."/>
            <person name="Girlanda M."/>
            <person name="Hayes R.D."/>
            <person name="Keri Z."/>
            <person name="LaButti K."/>
            <person name="Lipzen A."/>
            <person name="Lombard V."/>
            <person name="Magnuson J."/>
            <person name="Maillard F."/>
            <person name="Murat C."/>
            <person name="Nolan M."/>
            <person name="Ohm R.A."/>
            <person name="Pangilinan J."/>
            <person name="Pereira M.F."/>
            <person name="Perotto S."/>
            <person name="Peter M."/>
            <person name="Pfister S."/>
            <person name="Riley R."/>
            <person name="Sitrit Y."/>
            <person name="Stielow J.B."/>
            <person name="Szollosi G."/>
            <person name="Zifcakova L."/>
            <person name="Stursova M."/>
            <person name="Spatafora J.W."/>
            <person name="Tedersoo L."/>
            <person name="Vaario L.M."/>
            <person name="Yamada A."/>
            <person name="Yan M."/>
            <person name="Wang P."/>
            <person name="Xu J."/>
            <person name="Bruns T."/>
            <person name="Baldrian P."/>
            <person name="Vilgalys R."/>
            <person name="Dunand C."/>
            <person name="Henrissat B."/>
            <person name="Grigoriev I.V."/>
            <person name="Hibbett D."/>
            <person name="Nagy L.G."/>
            <person name="Martin F.M."/>
        </authorList>
    </citation>
    <scope>NUCLEOTIDE SEQUENCE</scope>
    <source>
        <strain evidence="2">UP504</strain>
    </source>
</reference>
<evidence type="ECO:0000313" key="2">
    <source>
        <dbReference type="EMBL" id="KAF9517449.1"/>
    </source>
</evidence>
<dbReference type="OrthoDB" id="506431at2759"/>
<dbReference type="SUPFAM" id="SSF54637">
    <property type="entry name" value="Thioesterase/thiol ester dehydrase-isomerase"/>
    <property type="match status" value="1"/>
</dbReference>
<evidence type="ECO:0000313" key="3">
    <source>
        <dbReference type="Proteomes" id="UP000886523"/>
    </source>
</evidence>
<gene>
    <name evidence="2" type="ORF">BS47DRAFT_1326160</name>
</gene>
<dbReference type="AlphaFoldDB" id="A0A9P6DZX1"/>
<dbReference type="Gene3D" id="3.10.129.10">
    <property type="entry name" value="Hotdog Thioesterase"/>
    <property type="match status" value="1"/>
</dbReference>
<comment type="caution">
    <text evidence="2">The sequence shown here is derived from an EMBL/GenBank/DDBJ whole genome shotgun (WGS) entry which is preliminary data.</text>
</comment>
<evidence type="ECO:0000259" key="1">
    <source>
        <dbReference type="Pfam" id="PF03061"/>
    </source>
</evidence>
<keyword evidence="3" id="KW-1185">Reference proteome</keyword>
<sequence>MGPMRGQLSWMGLFRVRPSVGHTHRISSTRTLSSPTGVPVHPRRAVTFLSVATTVSVASTFYALGSIYPPELATFISPRPGPPSPVADSPEGIARTAEVESSLQSLPIVKQLRQQTEQFYETRPFADYPEEKRIHSFTSGSLRAPGRLAVPPLLFAKRDDSETIVIVHVGRSLCGHDGIVHGGLLATLLDESMARTALVNLPGRIGVTANLSLNYRAPTKADQFLKITTQLIEQKGRKVVVSGRVEDLGGKVLVDATSTFVEPRYAGMLKNPAIDAALGRPSGTAGVSGSQEVSP</sequence>
<dbReference type="Proteomes" id="UP000886523">
    <property type="component" value="Unassembled WGS sequence"/>
</dbReference>
<proteinExistence type="predicted"/>
<accession>A0A9P6DZX1</accession>